<reference evidence="2 3" key="1">
    <citation type="journal article" date="2019" name="Commun. Biol.">
        <title>The bagworm genome reveals a unique fibroin gene that provides high tensile strength.</title>
        <authorList>
            <person name="Kono N."/>
            <person name="Nakamura H."/>
            <person name="Ohtoshi R."/>
            <person name="Tomita M."/>
            <person name="Numata K."/>
            <person name="Arakawa K."/>
        </authorList>
    </citation>
    <scope>NUCLEOTIDE SEQUENCE [LARGE SCALE GENOMIC DNA]</scope>
</reference>
<feature type="region of interest" description="Disordered" evidence="1">
    <location>
        <begin position="1"/>
        <end position="63"/>
    </location>
</feature>
<proteinExistence type="predicted"/>
<dbReference type="EMBL" id="BGZK01000421">
    <property type="protein sequence ID" value="GBP42630.1"/>
    <property type="molecule type" value="Genomic_DNA"/>
</dbReference>
<name>A0A4C1VVQ1_EUMVA</name>
<feature type="compositionally biased region" description="Basic and acidic residues" evidence="1">
    <location>
        <begin position="1"/>
        <end position="17"/>
    </location>
</feature>
<dbReference type="AlphaFoldDB" id="A0A4C1VVQ1"/>
<gene>
    <name evidence="2" type="ORF">EVAR_87181_1</name>
</gene>
<accession>A0A4C1VVQ1</accession>
<comment type="caution">
    <text evidence="2">The sequence shown here is derived from an EMBL/GenBank/DDBJ whole genome shotgun (WGS) entry which is preliminary data.</text>
</comment>
<evidence type="ECO:0000313" key="2">
    <source>
        <dbReference type="EMBL" id="GBP42630.1"/>
    </source>
</evidence>
<sequence>MSRRVAEAMRQREDMPTKRNAKAAIARSKSSVLPSTSGGATHVASGESVTQKELPTPSSNPRPRVAMIAGMDGIETLKQTETPEGAFVTVEAESIGTSKQGSCKGSTTMEELGEINHAATKIVSLARDTKDELEALRNISKEVKTSACNKPQFRRIPLPIYIGGGAGKGGASTGFGGGRMTAAESNV</sequence>
<feature type="compositionally biased region" description="Polar residues" evidence="1">
    <location>
        <begin position="28"/>
        <end position="39"/>
    </location>
</feature>
<keyword evidence="3" id="KW-1185">Reference proteome</keyword>
<evidence type="ECO:0000256" key="1">
    <source>
        <dbReference type="SAM" id="MobiDB-lite"/>
    </source>
</evidence>
<evidence type="ECO:0000313" key="3">
    <source>
        <dbReference type="Proteomes" id="UP000299102"/>
    </source>
</evidence>
<organism evidence="2 3">
    <name type="scientific">Eumeta variegata</name>
    <name type="common">Bagworm moth</name>
    <name type="synonym">Eumeta japonica</name>
    <dbReference type="NCBI Taxonomy" id="151549"/>
    <lineage>
        <taxon>Eukaryota</taxon>
        <taxon>Metazoa</taxon>
        <taxon>Ecdysozoa</taxon>
        <taxon>Arthropoda</taxon>
        <taxon>Hexapoda</taxon>
        <taxon>Insecta</taxon>
        <taxon>Pterygota</taxon>
        <taxon>Neoptera</taxon>
        <taxon>Endopterygota</taxon>
        <taxon>Lepidoptera</taxon>
        <taxon>Glossata</taxon>
        <taxon>Ditrysia</taxon>
        <taxon>Tineoidea</taxon>
        <taxon>Psychidae</taxon>
        <taxon>Oiketicinae</taxon>
        <taxon>Eumeta</taxon>
    </lineage>
</organism>
<protein>
    <submittedName>
        <fullName evidence="2">Uncharacterized protein</fullName>
    </submittedName>
</protein>
<feature type="compositionally biased region" description="Polar residues" evidence="1">
    <location>
        <begin position="47"/>
        <end position="61"/>
    </location>
</feature>
<dbReference type="Proteomes" id="UP000299102">
    <property type="component" value="Unassembled WGS sequence"/>
</dbReference>